<feature type="transmembrane region" description="Helical" evidence="1">
    <location>
        <begin position="37"/>
        <end position="55"/>
    </location>
</feature>
<protein>
    <submittedName>
        <fullName evidence="2">Uncharacterized protein</fullName>
    </submittedName>
</protein>
<keyword evidence="1" id="KW-0472">Membrane</keyword>
<comment type="caution">
    <text evidence="2">The sequence shown here is derived from an EMBL/GenBank/DDBJ whole genome shotgun (WGS) entry which is preliminary data.</text>
</comment>
<evidence type="ECO:0000313" key="2">
    <source>
        <dbReference type="EMBL" id="PUU73374.1"/>
    </source>
</evidence>
<sequence>MDFNHAQRAGVVTADELLRIVSLICAASKLDPDTISIVTYLFALYLFFYRRLFFLTACSKTYIFYYLYFSSLIRGFLTISLVS</sequence>
<dbReference type="AlphaFoldDB" id="A0A2T6ZD89"/>
<organism evidence="2 3">
    <name type="scientific">Tuber borchii</name>
    <name type="common">White truffle</name>
    <dbReference type="NCBI Taxonomy" id="42251"/>
    <lineage>
        <taxon>Eukaryota</taxon>
        <taxon>Fungi</taxon>
        <taxon>Dikarya</taxon>
        <taxon>Ascomycota</taxon>
        <taxon>Pezizomycotina</taxon>
        <taxon>Pezizomycetes</taxon>
        <taxon>Pezizales</taxon>
        <taxon>Tuberaceae</taxon>
        <taxon>Tuber</taxon>
    </lineage>
</organism>
<gene>
    <name evidence="2" type="ORF">B9Z19DRAFT_545832</name>
</gene>
<keyword evidence="1" id="KW-1133">Transmembrane helix</keyword>
<keyword evidence="3" id="KW-1185">Reference proteome</keyword>
<feature type="transmembrane region" description="Helical" evidence="1">
    <location>
        <begin position="62"/>
        <end position="82"/>
    </location>
</feature>
<dbReference type="EMBL" id="NESQ01000382">
    <property type="protein sequence ID" value="PUU73374.1"/>
    <property type="molecule type" value="Genomic_DNA"/>
</dbReference>
<accession>A0A2T6ZD89</accession>
<dbReference type="Proteomes" id="UP000244722">
    <property type="component" value="Unassembled WGS sequence"/>
</dbReference>
<keyword evidence="1" id="KW-0812">Transmembrane</keyword>
<name>A0A2T6ZD89_TUBBO</name>
<evidence type="ECO:0000256" key="1">
    <source>
        <dbReference type="SAM" id="Phobius"/>
    </source>
</evidence>
<reference evidence="2 3" key="1">
    <citation type="submission" date="2017-04" db="EMBL/GenBank/DDBJ databases">
        <title>Draft genome sequence of Tuber borchii Vittad., a whitish edible truffle.</title>
        <authorList>
            <consortium name="DOE Joint Genome Institute"/>
            <person name="Murat C."/>
            <person name="Kuo A."/>
            <person name="Barry K.W."/>
            <person name="Clum A."/>
            <person name="Dockter R.B."/>
            <person name="Fauchery L."/>
            <person name="Iotti M."/>
            <person name="Kohler A."/>
            <person name="Labutti K."/>
            <person name="Lindquist E.A."/>
            <person name="Lipzen A."/>
            <person name="Ohm R.A."/>
            <person name="Wang M."/>
            <person name="Grigoriev I.V."/>
            <person name="Zambonelli A."/>
            <person name="Martin F.M."/>
        </authorList>
    </citation>
    <scope>NUCLEOTIDE SEQUENCE [LARGE SCALE GENOMIC DNA]</scope>
    <source>
        <strain evidence="2 3">Tbo3840</strain>
    </source>
</reference>
<proteinExistence type="predicted"/>
<evidence type="ECO:0000313" key="3">
    <source>
        <dbReference type="Proteomes" id="UP000244722"/>
    </source>
</evidence>